<dbReference type="Pfam" id="PF00481">
    <property type="entry name" value="PP2C"/>
    <property type="match status" value="1"/>
</dbReference>
<proteinExistence type="predicted"/>
<dbReference type="InterPro" id="IPR013766">
    <property type="entry name" value="Thioredoxin_domain"/>
</dbReference>
<evidence type="ECO:0000259" key="1">
    <source>
        <dbReference type="PROSITE" id="PS51352"/>
    </source>
</evidence>
<dbReference type="Pfam" id="PF00085">
    <property type="entry name" value="Thioredoxin"/>
    <property type="match status" value="1"/>
</dbReference>
<accession>A0A196SLC9</accession>
<dbReference type="SUPFAM" id="SSF52833">
    <property type="entry name" value="Thioredoxin-like"/>
    <property type="match status" value="1"/>
</dbReference>
<dbReference type="InterPro" id="IPR036457">
    <property type="entry name" value="PPM-type-like_dom_sf"/>
</dbReference>
<dbReference type="GO" id="GO:0004722">
    <property type="term" value="F:protein serine/threonine phosphatase activity"/>
    <property type="evidence" value="ECO:0007669"/>
    <property type="project" value="InterPro"/>
</dbReference>
<dbReference type="InterPro" id="IPR036249">
    <property type="entry name" value="Thioredoxin-like_sf"/>
</dbReference>
<dbReference type="Proteomes" id="UP000078348">
    <property type="component" value="Unassembled WGS sequence"/>
</dbReference>
<dbReference type="STRING" id="478820.A0A196SLC9"/>
<dbReference type="SMART" id="SM00332">
    <property type="entry name" value="PP2Cc"/>
    <property type="match status" value="1"/>
</dbReference>
<sequence length="384" mass="43166">MIEFYASWCTQCDLFVPTWNDLVSAAPLAIRFGEVDIMEERGVTTRFKVQQYPTLYLIDNGRAYEYTGMRELGDLLEFVNGGYKQEEGIVMPPPPFMLMVNLEKYASKMNEWMQAHPLVVAQSHQVSFVSQAERKNARFQRYMEDTHVVIPCLDSDPDVFYSSVFDGHGGRETADYVSQNLHLNLINAQNSGELQSTEECLEYAYYFTDMESKKGDMKNSGCTGVTVLVRNEDGKRVLYSANAGDSRAVLYSGGKATRISYDHKASDPAEEKRIVDLGGFVMNKRVLGILAVSRSFGDHSYKRYVTVRPFVQRVELSSDAEFVVLGCDGVFDVLQDEDVCRIVRENRQEGASCAERIVQEAVDQGSTDNITAVVVGLKPVEAWS</sequence>
<dbReference type="InterPro" id="IPR015655">
    <property type="entry name" value="PP2C"/>
</dbReference>
<dbReference type="OrthoDB" id="10264738at2759"/>
<dbReference type="Gene3D" id="3.40.30.10">
    <property type="entry name" value="Glutaredoxin"/>
    <property type="match status" value="1"/>
</dbReference>
<evidence type="ECO:0000259" key="2">
    <source>
        <dbReference type="PROSITE" id="PS51746"/>
    </source>
</evidence>
<dbReference type="AlphaFoldDB" id="A0A196SLC9"/>
<keyword evidence="4" id="KW-1185">Reference proteome</keyword>
<dbReference type="Gene3D" id="3.60.40.10">
    <property type="entry name" value="PPM-type phosphatase domain"/>
    <property type="match status" value="1"/>
</dbReference>
<gene>
    <name evidence="3" type="ORF">AV274_0393</name>
</gene>
<protein>
    <submittedName>
        <fullName evidence="3">Protein phosphatase 2C</fullName>
    </submittedName>
</protein>
<evidence type="ECO:0000313" key="4">
    <source>
        <dbReference type="Proteomes" id="UP000078348"/>
    </source>
</evidence>
<dbReference type="PROSITE" id="PS51746">
    <property type="entry name" value="PPM_2"/>
    <property type="match status" value="1"/>
</dbReference>
<dbReference type="CDD" id="cd00143">
    <property type="entry name" value="PP2Cc"/>
    <property type="match status" value="1"/>
</dbReference>
<dbReference type="PANTHER" id="PTHR47992">
    <property type="entry name" value="PROTEIN PHOSPHATASE"/>
    <property type="match status" value="1"/>
</dbReference>
<feature type="domain" description="Thioredoxin" evidence="1">
    <location>
        <begin position="1"/>
        <end position="84"/>
    </location>
</feature>
<feature type="domain" description="PPM-type phosphatase" evidence="2">
    <location>
        <begin position="125"/>
        <end position="377"/>
    </location>
</feature>
<dbReference type="SUPFAM" id="SSF81606">
    <property type="entry name" value="PP2C-like"/>
    <property type="match status" value="1"/>
</dbReference>
<dbReference type="EMBL" id="LXWW01000014">
    <property type="protein sequence ID" value="OAO17865.1"/>
    <property type="molecule type" value="Genomic_DNA"/>
</dbReference>
<dbReference type="CDD" id="cd02961">
    <property type="entry name" value="PDI_a_family"/>
    <property type="match status" value="1"/>
</dbReference>
<comment type="caution">
    <text evidence="3">The sequence shown here is derived from an EMBL/GenBank/DDBJ whole genome shotgun (WGS) entry which is preliminary data.</text>
</comment>
<reference evidence="3 4" key="1">
    <citation type="submission" date="2016-05" db="EMBL/GenBank/DDBJ databases">
        <title>Nuclear genome of Blastocystis sp. subtype 1 NandII.</title>
        <authorList>
            <person name="Gentekaki E."/>
            <person name="Curtis B."/>
            <person name="Stairs C."/>
            <person name="Eme L."/>
            <person name="Herman E."/>
            <person name="Klimes V."/>
            <person name="Arias M.C."/>
            <person name="Elias M."/>
            <person name="Hilliou F."/>
            <person name="Klute M."/>
            <person name="Malik S.-B."/>
            <person name="Pightling A."/>
            <person name="Rachubinski R."/>
            <person name="Salas D."/>
            <person name="Schlacht A."/>
            <person name="Suga H."/>
            <person name="Archibald J."/>
            <person name="Ball S.G."/>
            <person name="Clark G."/>
            <person name="Dacks J."/>
            <person name="Van Der Giezen M."/>
            <person name="Tsaousis A."/>
            <person name="Roger A."/>
        </authorList>
    </citation>
    <scope>NUCLEOTIDE SEQUENCE [LARGE SCALE GENOMIC DNA]</scope>
    <source>
        <strain evidence="4">ATCC 50177 / NandII</strain>
    </source>
</reference>
<dbReference type="PROSITE" id="PS51352">
    <property type="entry name" value="THIOREDOXIN_2"/>
    <property type="match status" value="1"/>
</dbReference>
<name>A0A196SLC9_BLAHN</name>
<dbReference type="InterPro" id="IPR001932">
    <property type="entry name" value="PPM-type_phosphatase-like_dom"/>
</dbReference>
<organism evidence="3 4">
    <name type="scientific">Blastocystis sp. subtype 1 (strain ATCC 50177 / NandII)</name>
    <dbReference type="NCBI Taxonomy" id="478820"/>
    <lineage>
        <taxon>Eukaryota</taxon>
        <taxon>Sar</taxon>
        <taxon>Stramenopiles</taxon>
        <taxon>Bigyra</taxon>
        <taxon>Opalozoa</taxon>
        <taxon>Opalinata</taxon>
        <taxon>Blastocystidae</taxon>
        <taxon>Blastocystis</taxon>
    </lineage>
</organism>
<evidence type="ECO:0000313" key="3">
    <source>
        <dbReference type="EMBL" id="OAO17865.1"/>
    </source>
</evidence>